<comment type="caution">
    <text evidence="2">The sequence shown here is derived from an EMBL/GenBank/DDBJ whole genome shotgun (WGS) entry which is preliminary data.</text>
</comment>
<evidence type="ECO:0000313" key="3">
    <source>
        <dbReference type="Proteomes" id="UP000285794"/>
    </source>
</evidence>
<dbReference type="EMBL" id="QQWG01000008">
    <property type="protein sequence ID" value="RRG21550.1"/>
    <property type="molecule type" value="Genomic_DNA"/>
</dbReference>
<dbReference type="Pfam" id="PF04738">
    <property type="entry name" value="Lant_dehydr_N"/>
    <property type="match status" value="1"/>
</dbReference>
<dbReference type="AlphaFoldDB" id="A0A425Y1H1"/>
<proteinExistence type="predicted"/>
<reference evidence="2 3" key="1">
    <citation type="submission" date="2018-07" db="EMBL/GenBank/DDBJ databases">
        <title>Draft genome sequence of Ancylomarina sp. M1P.</title>
        <authorList>
            <person name="Yadav S."/>
            <person name="Villanueva L."/>
            <person name="Damste J.S.S."/>
        </authorList>
    </citation>
    <scope>NUCLEOTIDE SEQUENCE [LARGE SCALE GENOMIC DNA]</scope>
    <source>
        <strain evidence="2 3">M1P</strain>
    </source>
</reference>
<sequence>MNNTVYYKPFDKVAFRIPVWGIEEYLPIAKQLISCEKIEDSKFIKALYMATPVLHGELLKYNENKLKGKDLLMFQISILKYLARMSWRCTPFGLFAACGVGNIKKTNSELEKKELRFKSKTRLDMDYLCALIFDLTNNKLIKDQLRFYPNTSLYAIGERIRYHEFDLKNGIRNYTLSEVESSSYLSKIFKSCEHGGTINELAINIVDEDVTIDESVLFIQELIDNQILVSELEPQVSCPDLLKQTIQKISKLDGLDEIVSNLKSIKELLKEVDDAYERSSLDKYNEIIKHLDLLKTPYDQKTIFQADLNVEAEHLSLNEKIISDVEKGIEFFNKITPKIKDRQLDKFKQDFYNKYENEKIPLNIALDSDSGVGFGNSNPQHNDISPLLKGIYIPEKRRSSKKVELYPFHDLLVKKYEKFISSKLSIIEILDSDLQEYKSDWNDLPDTFSTMIEVLSSEDNIEKPNILIRNAGGATAASLLARFCHINADIHSLVNEIAEKEDKLSEEKILAEVVHLPESRVGNILMRPPIRKYEIPYLASSSLDSRYRVEVSDLLVSVPNGERIILTSKRLKCEIIPRLSTAHNYSTKSLPIYSFLGALQNQNKRGGIGFNWGPLLIGRNYLPRVIYKNLIISPATWNIDSKKSKSVPKITDPDFQSKVSEFKRDLNLPNNIFLIQGDNKLLINLNERSSAQMLFSIVKKNSFQVEEVLFDIDNSFVNQKDKNYTNQVIINFYKCNNQDL</sequence>
<accession>A0A425Y1H1</accession>
<keyword evidence="3" id="KW-1185">Reference proteome</keyword>
<evidence type="ECO:0000259" key="1">
    <source>
        <dbReference type="Pfam" id="PF04738"/>
    </source>
</evidence>
<dbReference type="Proteomes" id="UP000285794">
    <property type="component" value="Unassembled WGS sequence"/>
</dbReference>
<dbReference type="InterPro" id="IPR006827">
    <property type="entry name" value="Lant_deHydtase_N"/>
</dbReference>
<gene>
    <name evidence="2" type="ORF">DWB61_09725</name>
</gene>
<feature type="domain" description="Lantibiotic dehydratase N-terminal" evidence="1">
    <location>
        <begin position="40"/>
        <end position="694"/>
    </location>
</feature>
<evidence type="ECO:0000313" key="2">
    <source>
        <dbReference type="EMBL" id="RRG21550.1"/>
    </source>
</evidence>
<name>A0A425Y1H1_9BACT</name>
<organism evidence="2 3">
    <name type="scientific">Ancylomarina euxinus</name>
    <dbReference type="NCBI Taxonomy" id="2283627"/>
    <lineage>
        <taxon>Bacteria</taxon>
        <taxon>Pseudomonadati</taxon>
        <taxon>Bacteroidota</taxon>
        <taxon>Bacteroidia</taxon>
        <taxon>Marinilabiliales</taxon>
        <taxon>Marinifilaceae</taxon>
        <taxon>Ancylomarina</taxon>
    </lineage>
</organism>
<protein>
    <recommendedName>
        <fullName evidence="1">Lantibiotic dehydratase N-terminal domain-containing protein</fullName>
    </recommendedName>
</protein>
<dbReference type="RefSeq" id="WP_125030702.1">
    <property type="nucleotide sequence ID" value="NZ_JAPXVP010000001.1"/>
</dbReference>
<dbReference type="OrthoDB" id="1273722at2"/>